<evidence type="ECO:0000313" key="8">
    <source>
        <dbReference type="EMBL" id="TFB80907.1"/>
    </source>
</evidence>
<name>A0A4R8VGC0_9MICO</name>
<keyword evidence="3 6" id="KW-0812">Transmembrane</keyword>
<dbReference type="NCBIfam" id="TIGR02532">
    <property type="entry name" value="IV_pilin_GFxxxE"/>
    <property type="match status" value="1"/>
</dbReference>
<dbReference type="Proteomes" id="UP000199639">
    <property type="component" value="Unassembled WGS sequence"/>
</dbReference>
<organism evidence="7 9">
    <name type="scientific">Cryobacterium flavum</name>
    <dbReference type="NCBI Taxonomy" id="1424659"/>
    <lineage>
        <taxon>Bacteria</taxon>
        <taxon>Bacillati</taxon>
        <taxon>Actinomycetota</taxon>
        <taxon>Actinomycetes</taxon>
        <taxon>Micrococcales</taxon>
        <taxon>Microbacteriaceae</taxon>
        <taxon>Cryobacterium</taxon>
    </lineage>
</organism>
<keyword evidence="2" id="KW-0488">Methylation</keyword>
<evidence type="ECO:0000256" key="3">
    <source>
        <dbReference type="ARBA" id="ARBA00022692"/>
    </source>
</evidence>
<dbReference type="Pfam" id="PF07963">
    <property type="entry name" value="N_methyl"/>
    <property type="match status" value="1"/>
</dbReference>
<dbReference type="STRING" id="1424659.SAMN05216368_102409"/>
<dbReference type="PROSITE" id="PS00409">
    <property type="entry name" value="PROKAR_NTER_METHYL"/>
    <property type="match status" value="1"/>
</dbReference>
<evidence type="ECO:0000256" key="2">
    <source>
        <dbReference type="ARBA" id="ARBA00022481"/>
    </source>
</evidence>
<protein>
    <submittedName>
        <fullName evidence="7">Prepilin-type N-terminal cleavage/methylation domain-containing protein</fullName>
    </submittedName>
</protein>
<evidence type="ECO:0000256" key="1">
    <source>
        <dbReference type="ARBA" id="ARBA00004167"/>
    </source>
</evidence>
<evidence type="ECO:0000313" key="7">
    <source>
        <dbReference type="EMBL" id="SDM85947.1"/>
    </source>
</evidence>
<evidence type="ECO:0000313" key="9">
    <source>
        <dbReference type="Proteomes" id="UP000199639"/>
    </source>
</evidence>
<dbReference type="Gene3D" id="3.30.700.10">
    <property type="entry name" value="Glycoprotein, Type 4 Pilin"/>
    <property type="match status" value="1"/>
</dbReference>
<keyword evidence="4 6" id="KW-1133">Transmembrane helix</keyword>
<keyword evidence="10" id="KW-1185">Reference proteome</keyword>
<evidence type="ECO:0000313" key="10">
    <source>
        <dbReference type="Proteomes" id="UP000298252"/>
    </source>
</evidence>
<dbReference type="RefSeq" id="WP_092339471.1">
    <property type="nucleotide sequence ID" value="NZ_FNIB01000002.1"/>
</dbReference>
<gene>
    <name evidence="8" type="ORF">E3O21_03275</name>
    <name evidence="7" type="ORF">SAMN05216368_102409</name>
</gene>
<keyword evidence="5 6" id="KW-0472">Membrane</keyword>
<dbReference type="PANTHER" id="PTHR30093">
    <property type="entry name" value="GENERAL SECRETION PATHWAY PROTEIN G"/>
    <property type="match status" value="1"/>
</dbReference>
<reference evidence="8 10" key="2">
    <citation type="submission" date="2019-03" db="EMBL/GenBank/DDBJ databases">
        <title>Genomics of glacier-inhabiting Cryobacterium strains.</title>
        <authorList>
            <person name="Liu Q."/>
            <person name="Xin Y.-H."/>
        </authorList>
    </citation>
    <scope>NUCLEOTIDE SEQUENCE [LARGE SCALE GENOMIC DNA]</scope>
    <source>
        <strain evidence="8 10">Hh8</strain>
    </source>
</reference>
<evidence type="ECO:0000256" key="5">
    <source>
        <dbReference type="ARBA" id="ARBA00023136"/>
    </source>
</evidence>
<evidence type="ECO:0000256" key="6">
    <source>
        <dbReference type="SAM" id="Phobius"/>
    </source>
</evidence>
<dbReference type="EMBL" id="FNIB01000002">
    <property type="protein sequence ID" value="SDM85947.1"/>
    <property type="molecule type" value="Genomic_DNA"/>
</dbReference>
<accession>A0A4R8VGC0</accession>
<reference evidence="7 9" key="1">
    <citation type="submission" date="2016-10" db="EMBL/GenBank/DDBJ databases">
        <authorList>
            <person name="Varghese N."/>
            <person name="Submissions S."/>
        </authorList>
    </citation>
    <scope>NUCLEOTIDE SEQUENCE [LARGE SCALE GENOMIC DNA]</scope>
    <source>
        <strain evidence="7 9">CGMCC 1.11215</strain>
    </source>
</reference>
<feature type="transmembrane region" description="Helical" evidence="6">
    <location>
        <begin position="21"/>
        <end position="46"/>
    </location>
</feature>
<sequence>MNRFFTTVLAKRKALGDKEKGFTLIELLVVVLILGILSAIAIPIYIGQQDSAKDSAVATQLAQAKAAISVSVAEGSTVDAAVAALETLPGYSASEKISVVAAAPVAATPDAFLLTGTYVDTAGQAGTNEHTITESTSAKKS</sequence>
<dbReference type="InterPro" id="IPR012902">
    <property type="entry name" value="N_methyl_site"/>
</dbReference>
<dbReference type="AlphaFoldDB" id="A0A4R8VGC0"/>
<dbReference type="GO" id="GO:0016020">
    <property type="term" value="C:membrane"/>
    <property type="evidence" value="ECO:0007669"/>
    <property type="project" value="UniProtKB-SubCell"/>
</dbReference>
<proteinExistence type="predicted"/>
<dbReference type="EMBL" id="SOFD01000009">
    <property type="protein sequence ID" value="TFB80907.1"/>
    <property type="molecule type" value="Genomic_DNA"/>
</dbReference>
<evidence type="ECO:0000256" key="4">
    <source>
        <dbReference type="ARBA" id="ARBA00022989"/>
    </source>
</evidence>
<dbReference type="PANTHER" id="PTHR30093:SF44">
    <property type="entry name" value="TYPE II SECRETION SYSTEM CORE PROTEIN G"/>
    <property type="match status" value="1"/>
</dbReference>
<dbReference type="SUPFAM" id="SSF54523">
    <property type="entry name" value="Pili subunits"/>
    <property type="match status" value="1"/>
</dbReference>
<dbReference type="InterPro" id="IPR045584">
    <property type="entry name" value="Pilin-like"/>
</dbReference>
<dbReference type="Proteomes" id="UP000298252">
    <property type="component" value="Unassembled WGS sequence"/>
</dbReference>
<comment type="subcellular location">
    <subcellularLocation>
        <location evidence="1">Membrane</location>
        <topology evidence="1">Single-pass membrane protein</topology>
    </subcellularLocation>
</comment>